<protein>
    <submittedName>
        <fullName evidence="1">Uncharacterized protein</fullName>
    </submittedName>
</protein>
<evidence type="ECO:0000313" key="1">
    <source>
        <dbReference type="EMBL" id="EGL81395.1"/>
    </source>
</evidence>
<reference evidence="1 2" key="1">
    <citation type="journal article" date="2011" name="J. Bacteriol.">
        <title>Draft genome sequence of the thermoalkaliphilic Caldalkalibacillus thermarum strain TA2.A1.</title>
        <authorList>
            <person name="Kalamorz F."/>
            <person name="Keis S."/>
            <person name="McMillan D.G."/>
            <person name="Olsson K."/>
            <person name="Stanton J.A."/>
            <person name="Stockwell P."/>
            <person name="Black M.A."/>
            <person name="Klingeman D.M."/>
            <person name="Land M.L."/>
            <person name="Han C.S."/>
            <person name="Martin S.L."/>
            <person name="Becher S.A."/>
            <person name="Peddie C.J."/>
            <person name="Morgan H.W."/>
            <person name="Matthies D."/>
            <person name="Preiss L."/>
            <person name="Meier T."/>
            <person name="Brown S.D."/>
            <person name="Cook G.M."/>
        </authorList>
    </citation>
    <scope>NUCLEOTIDE SEQUENCE [LARGE SCALE GENOMIC DNA]</scope>
    <source>
        <strain evidence="1 2">TA2.A1</strain>
    </source>
</reference>
<dbReference type="Proteomes" id="UP000010716">
    <property type="component" value="Unassembled WGS sequence"/>
</dbReference>
<comment type="caution">
    <text evidence="1">The sequence shown here is derived from an EMBL/GenBank/DDBJ whole genome shotgun (WGS) entry which is preliminary data.</text>
</comment>
<feature type="non-terminal residue" evidence="1">
    <location>
        <position position="1"/>
    </location>
</feature>
<evidence type="ECO:0000313" key="2">
    <source>
        <dbReference type="Proteomes" id="UP000010716"/>
    </source>
</evidence>
<accession>F5LB87</accession>
<proteinExistence type="predicted"/>
<organism evidence="1 2">
    <name type="scientific">Caldalkalibacillus thermarum (strain TA2.A1)</name>
    <dbReference type="NCBI Taxonomy" id="986075"/>
    <lineage>
        <taxon>Bacteria</taxon>
        <taxon>Bacillati</taxon>
        <taxon>Bacillota</taxon>
        <taxon>Bacilli</taxon>
        <taxon>Bacillales</taxon>
        <taxon>Bacillaceae</taxon>
        <taxon>Caldalkalibacillus</taxon>
    </lineage>
</organism>
<dbReference type="AlphaFoldDB" id="F5LB87"/>
<gene>
    <name evidence="1" type="ORF">CathTA2_0075</name>
</gene>
<name>F5LB87_CALTT</name>
<sequence>IETRERQAETVHQGGDLDLTYEELKLSKPCRSRSNQMDLDLTYEELKLSRWPTMKASN</sequence>
<dbReference type="EMBL" id="AFCE01000225">
    <property type="protein sequence ID" value="EGL81395.1"/>
    <property type="molecule type" value="Genomic_DNA"/>
</dbReference>